<dbReference type="KEGG" id="aarg:Aargi30884_12370"/>
<reference evidence="4" key="1">
    <citation type="submission" date="2019-05" db="EMBL/GenBank/DDBJ databases">
        <title>Complete genome sequencing of Absiella argi strain JCM 30884.</title>
        <authorList>
            <person name="Sakamoto M."/>
            <person name="Murakami T."/>
            <person name="Mori H."/>
        </authorList>
    </citation>
    <scope>NUCLEOTIDE SEQUENCE [LARGE SCALE GENOMIC DNA]</scope>
    <source>
        <strain evidence="4">JCM 30884</strain>
    </source>
</reference>
<dbReference type="GO" id="GO:0010181">
    <property type="term" value="F:FMN binding"/>
    <property type="evidence" value="ECO:0007669"/>
    <property type="project" value="InterPro"/>
</dbReference>
<dbReference type="RefSeq" id="WP_157964955.1">
    <property type="nucleotide sequence ID" value="NZ_AP019695.1"/>
</dbReference>
<dbReference type="Gene3D" id="3.40.50.360">
    <property type="match status" value="1"/>
</dbReference>
<organism evidence="3 4">
    <name type="scientific">Amedibacterium intestinale</name>
    <dbReference type="NCBI Taxonomy" id="2583452"/>
    <lineage>
        <taxon>Bacteria</taxon>
        <taxon>Bacillati</taxon>
        <taxon>Bacillota</taxon>
        <taxon>Erysipelotrichia</taxon>
        <taxon>Erysipelotrichales</taxon>
        <taxon>Erysipelotrichaceae</taxon>
        <taxon>Amedibacterium</taxon>
    </lineage>
</organism>
<dbReference type="PANTHER" id="PTHR39201:SF1">
    <property type="entry name" value="FLAVODOXIN-LIKE DOMAIN-CONTAINING PROTEIN"/>
    <property type="match status" value="1"/>
</dbReference>
<protein>
    <recommendedName>
        <fullName evidence="2">Flavodoxin-like domain-containing protein</fullName>
    </recommendedName>
</protein>
<keyword evidence="1" id="KW-1133">Transmembrane helix</keyword>
<dbReference type="SUPFAM" id="SSF52218">
    <property type="entry name" value="Flavoproteins"/>
    <property type="match status" value="1"/>
</dbReference>
<sequence length="243" mass="26907">MKQKIIIIAFFVSILTILYVYYSKNSAIADRQLPIDKTEKEIVQSKTGNLAGMNGKVLIAYFSWADNTVFNQNMDVLSSASSTIPGNTAVMAQLINSQIGGELYPIKVKEAYPYDYDKCLDRAANEKIDRVRPELLNTINNFDDYDIIFLGFPNWCYTAPMAVFSFIEQYDFSNKTVIPFCSHGTGGVAGSVKDIIADLPSTTEVLPAIDINRDDMGNAETVISAWLDSIGFQNKESSSGKNS</sequence>
<dbReference type="AlphaFoldDB" id="A0A6N4TIM3"/>
<feature type="domain" description="Flavodoxin-like" evidence="2">
    <location>
        <begin position="84"/>
        <end position="202"/>
    </location>
</feature>
<dbReference type="InterPro" id="IPR008254">
    <property type="entry name" value="Flavodoxin/NO_synth"/>
</dbReference>
<dbReference type="EMBL" id="AP019695">
    <property type="protein sequence ID" value="BBK22334.1"/>
    <property type="molecule type" value="Genomic_DNA"/>
</dbReference>
<name>A0A6N4TIM3_9FIRM</name>
<dbReference type="Pfam" id="PF12682">
    <property type="entry name" value="Flavodoxin_4"/>
    <property type="match status" value="1"/>
</dbReference>
<evidence type="ECO:0000313" key="4">
    <source>
        <dbReference type="Proteomes" id="UP000464754"/>
    </source>
</evidence>
<dbReference type="InterPro" id="IPR029039">
    <property type="entry name" value="Flavoprotein-like_sf"/>
</dbReference>
<proteinExistence type="predicted"/>
<accession>A0A6N4TIM3</accession>
<evidence type="ECO:0000259" key="2">
    <source>
        <dbReference type="Pfam" id="PF12682"/>
    </source>
</evidence>
<feature type="transmembrane region" description="Helical" evidence="1">
    <location>
        <begin position="5"/>
        <end position="22"/>
    </location>
</feature>
<keyword evidence="4" id="KW-1185">Reference proteome</keyword>
<gene>
    <name evidence="3" type="ORF">Aargi30884_12370</name>
</gene>
<dbReference type="GO" id="GO:0016651">
    <property type="term" value="F:oxidoreductase activity, acting on NAD(P)H"/>
    <property type="evidence" value="ECO:0007669"/>
    <property type="project" value="UniProtKB-ARBA"/>
</dbReference>
<evidence type="ECO:0000256" key="1">
    <source>
        <dbReference type="SAM" id="Phobius"/>
    </source>
</evidence>
<dbReference type="Proteomes" id="UP000464754">
    <property type="component" value="Chromosome"/>
</dbReference>
<evidence type="ECO:0000313" key="3">
    <source>
        <dbReference type="EMBL" id="BBK22334.1"/>
    </source>
</evidence>
<dbReference type="PANTHER" id="PTHR39201">
    <property type="entry name" value="EXPORTED PROTEIN-RELATED"/>
    <property type="match status" value="1"/>
</dbReference>
<keyword evidence="1" id="KW-0812">Transmembrane</keyword>
<keyword evidence="1" id="KW-0472">Membrane</keyword>